<dbReference type="PANTHER" id="PTHR43000">
    <property type="entry name" value="DTDP-D-GLUCOSE 4,6-DEHYDRATASE-RELATED"/>
    <property type="match status" value="1"/>
</dbReference>
<dbReference type="InterPro" id="IPR036291">
    <property type="entry name" value="NAD(P)-bd_dom_sf"/>
</dbReference>
<organism evidence="3 4">
    <name type="scientific">Bacillus thuringiensis Bt18247</name>
    <dbReference type="NCBI Taxonomy" id="1423143"/>
    <lineage>
        <taxon>Bacteria</taxon>
        <taxon>Bacillati</taxon>
        <taxon>Bacillota</taxon>
        <taxon>Bacilli</taxon>
        <taxon>Bacillales</taxon>
        <taxon>Bacillaceae</taxon>
        <taxon>Bacillus</taxon>
        <taxon>Bacillus cereus group</taxon>
    </lineage>
</organism>
<keyword evidence="3" id="KW-0614">Plasmid</keyword>
<dbReference type="SUPFAM" id="SSF51735">
    <property type="entry name" value="NAD(P)-binding Rossmann-fold domains"/>
    <property type="match status" value="1"/>
</dbReference>
<sequence length="322" mass="36362">MKDTLKHRRILITGGHGFIGSHLVKGLLKEGAHVFILARKHANLWRLKKVLRDIQVWNGDIINAVEVQTIVKQIQPDYVFHLAADTEHSLQDDNISKIKTNIIGTANIMEAVKLVGCKKVINLGSSSEYGATINPIIENTPLNPQEIYGITKAAATQIAHHIAERSKINIVTLRPFNIFGEGASSKNLFTYIISQLIQDKEVHLTHCTQTRDYCYVENIVTGLILAATNTGIKNDVFNIGSGETYPLKFYVEKIFQHFNTQRKPLYGHIPYSLHERLDVISDVRKIKGILNWEVTVSLEEGIKNTVNWYQNNQNCDVSKIKN</sequence>
<feature type="domain" description="NAD-dependent epimerase/dehydratase" evidence="2">
    <location>
        <begin position="10"/>
        <end position="240"/>
    </location>
</feature>
<dbReference type="AlphaFoldDB" id="A0A9W3SYS5"/>
<proteinExistence type="inferred from homology"/>
<geneLocation type="plasmid" evidence="3 4">
    <name>p174778</name>
</geneLocation>
<dbReference type="Gene3D" id="3.40.50.720">
    <property type="entry name" value="NAD(P)-binding Rossmann-like Domain"/>
    <property type="match status" value="1"/>
</dbReference>
<name>A0A9W3SYS5_BACTU</name>
<dbReference type="EC" id="1.1.1.281" evidence="3"/>
<gene>
    <name evidence="3" type="primary">rmd</name>
    <name evidence="3" type="ORF">BTI247_58980</name>
</gene>
<evidence type="ECO:0000313" key="4">
    <source>
        <dbReference type="Proteomes" id="UP000192743"/>
    </source>
</evidence>
<dbReference type="Proteomes" id="UP000192743">
    <property type="component" value="Plasmid p174778"/>
</dbReference>
<dbReference type="EMBL" id="CP015251">
    <property type="protein sequence ID" value="AOM14230.1"/>
    <property type="molecule type" value="Genomic_DNA"/>
</dbReference>
<evidence type="ECO:0000259" key="2">
    <source>
        <dbReference type="Pfam" id="PF01370"/>
    </source>
</evidence>
<evidence type="ECO:0000313" key="3">
    <source>
        <dbReference type="EMBL" id="AOM14230.1"/>
    </source>
</evidence>
<evidence type="ECO:0000256" key="1">
    <source>
        <dbReference type="ARBA" id="ARBA00007637"/>
    </source>
</evidence>
<dbReference type="RefSeq" id="WP_069356696.1">
    <property type="nucleotide sequence ID" value="NZ_CP015251.1"/>
</dbReference>
<dbReference type="InterPro" id="IPR001509">
    <property type="entry name" value="Epimerase_deHydtase"/>
</dbReference>
<accession>A0A9W3SYS5</accession>
<protein>
    <submittedName>
        <fullName evidence="3">GDP-6-deoxy-D-mannose reductase</fullName>
        <ecNumber evidence="3">1.1.1.281</ecNumber>
    </submittedName>
</protein>
<dbReference type="Pfam" id="PF01370">
    <property type="entry name" value="Epimerase"/>
    <property type="match status" value="1"/>
</dbReference>
<keyword evidence="3" id="KW-0560">Oxidoreductase</keyword>
<dbReference type="GO" id="GO:0033705">
    <property type="term" value="F:GDP-4-dehydro-6-deoxy-D-mannose reductase activity"/>
    <property type="evidence" value="ECO:0007669"/>
    <property type="project" value="UniProtKB-EC"/>
</dbReference>
<reference evidence="3 4" key="1">
    <citation type="submission" date="2016-02" db="EMBL/GenBank/DDBJ databases">
        <title>Comparative analysis of three nematocidal Bacillus thuringiensis strains.</title>
        <authorList>
            <person name="Hollensteiner J."/>
            <person name="Kloesener M."/>
            <person name="Bunk B."/>
            <person name="Sproeer C."/>
            <person name="Rosenstiel P."/>
            <person name="Schulte-Iserlohe R."/>
            <person name="Schulenburg H."/>
            <person name="Liesegang H."/>
        </authorList>
    </citation>
    <scope>NUCLEOTIDE SEQUENCE [LARGE SCALE GENOMIC DNA]</scope>
    <source>
        <strain evidence="3 4">Bt18247</strain>
        <plasmid evidence="3 4">p174778</plasmid>
    </source>
</reference>
<comment type="similarity">
    <text evidence="1">Belongs to the NAD(P)-dependent epimerase/dehydratase family.</text>
</comment>